<protein>
    <submittedName>
        <fullName evidence="2">Uncharacterized protein</fullName>
    </submittedName>
</protein>
<comment type="caution">
    <text evidence="2">The sequence shown here is derived from an EMBL/GenBank/DDBJ whole genome shotgun (WGS) entry which is preliminary data.</text>
</comment>
<feature type="compositionally biased region" description="Polar residues" evidence="1">
    <location>
        <begin position="35"/>
        <end position="46"/>
    </location>
</feature>
<organism evidence="2 3">
    <name type="scientific">Actinomycetospora atypica</name>
    <dbReference type="NCBI Taxonomy" id="1290095"/>
    <lineage>
        <taxon>Bacteria</taxon>
        <taxon>Bacillati</taxon>
        <taxon>Actinomycetota</taxon>
        <taxon>Actinomycetes</taxon>
        <taxon>Pseudonocardiales</taxon>
        <taxon>Pseudonocardiaceae</taxon>
        <taxon>Actinomycetospora</taxon>
    </lineage>
</organism>
<evidence type="ECO:0000256" key="1">
    <source>
        <dbReference type="SAM" id="MobiDB-lite"/>
    </source>
</evidence>
<feature type="region of interest" description="Disordered" evidence="1">
    <location>
        <begin position="33"/>
        <end position="62"/>
    </location>
</feature>
<dbReference type="RefSeq" id="WP_378039447.1">
    <property type="nucleotide sequence ID" value="NZ_JBHSIV010000058.1"/>
</dbReference>
<gene>
    <name evidence="2" type="ORF">ACFPBZ_28255</name>
</gene>
<proteinExistence type="predicted"/>
<accession>A0ABV9YZU3</accession>
<sequence>MPPPATPAAPARPLGRAVVGLALLAALATGCGDSSPAQIPPGQSSGPGAVQGPAVEARSPDAARSKLRLALADPCYTSPDPRAVWPRCGRWVEESASVARTAGNALPDDPAVTTAVAAITSARDTYVGRGCPATAPGGTVDVGACIGSLVTVRTAVEGLRAALA</sequence>
<reference evidence="3" key="1">
    <citation type="journal article" date="2019" name="Int. J. Syst. Evol. Microbiol.">
        <title>The Global Catalogue of Microorganisms (GCM) 10K type strain sequencing project: providing services to taxonomists for standard genome sequencing and annotation.</title>
        <authorList>
            <consortium name="The Broad Institute Genomics Platform"/>
            <consortium name="The Broad Institute Genome Sequencing Center for Infectious Disease"/>
            <person name="Wu L."/>
            <person name="Ma J."/>
        </authorList>
    </citation>
    <scope>NUCLEOTIDE SEQUENCE [LARGE SCALE GENOMIC DNA]</scope>
    <source>
        <strain evidence="3">CGMCC 4.7093</strain>
    </source>
</reference>
<name>A0ABV9YZU3_9PSEU</name>
<dbReference type="EMBL" id="JBHSIV010000058">
    <property type="protein sequence ID" value="MFC5066131.1"/>
    <property type="molecule type" value="Genomic_DNA"/>
</dbReference>
<keyword evidence="3" id="KW-1185">Reference proteome</keyword>
<evidence type="ECO:0000313" key="2">
    <source>
        <dbReference type="EMBL" id="MFC5066131.1"/>
    </source>
</evidence>
<evidence type="ECO:0000313" key="3">
    <source>
        <dbReference type="Proteomes" id="UP001595947"/>
    </source>
</evidence>
<dbReference type="Proteomes" id="UP001595947">
    <property type="component" value="Unassembled WGS sequence"/>
</dbReference>